<evidence type="ECO:0000313" key="6">
    <source>
        <dbReference type="Proteomes" id="UP000254537"/>
    </source>
</evidence>
<proteinExistence type="inferred from homology"/>
<dbReference type="PROSITE" id="PS51203">
    <property type="entry name" value="CS"/>
    <property type="match status" value="1"/>
</dbReference>
<evidence type="ECO:0000259" key="3">
    <source>
        <dbReference type="PROSITE" id="PS01031"/>
    </source>
</evidence>
<dbReference type="OrthoDB" id="9808910at2"/>
<dbReference type="CDD" id="cd06464">
    <property type="entry name" value="ACD_sHsps-like"/>
    <property type="match status" value="1"/>
</dbReference>
<evidence type="ECO:0000256" key="1">
    <source>
        <dbReference type="PROSITE-ProRule" id="PRU00285"/>
    </source>
</evidence>
<dbReference type="EMBL" id="CP031337">
    <property type="protein sequence ID" value="AXK39259.1"/>
    <property type="molecule type" value="Genomic_DNA"/>
</dbReference>
<feature type="domain" description="CS" evidence="4">
    <location>
        <begin position="35"/>
        <end position="141"/>
    </location>
</feature>
<dbReference type="Proteomes" id="UP000254537">
    <property type="component" value="Chromosome"/>
</dbReference>
<organism evidence="5 6">
    <name type="scientific">Crenobacter cavernae</name>
    <dbReference type="NCBI Taxonomy" id="2290923"/>
    <lineage>
        <taxon>Bacteria</taxon>
        <taxon>Pseudomonadati</taxon>
        <taxon>Pseudomonadota</taxon>
        <taxon>Betaproteobacteria</taxon>
        <taxon>Neisseriales</taxon>
        <taxon>Neisseriaceae</taxon>
        <taxon>Crenobacter</taxon>
    </lineage>
</organism>
<dbReference type="InterPro" id="IPR002068">
    <property type="entry name" value="A-crystallin/Hsp20_dom"/>
</dbReference>
<evidence type="ECO:0000313" key="5">
    <source>
        <dbReference type="EMBL" id="AXK39259.1"/>
    </source>
</evidence>
<reference evidence="5 6" key="1">
    <citation type="submission" date="2018-07" db="EMBL/GenBank/DDBJ databases">
        <title>Crenobacter cavernae sp. nov., isolated from a karst cave.</title>
        <authorList>
            <person name="Zhu H."/>
        </authorList>
    </citation>
    <scope>NUCLEOTIDE SEQUENCE [LARGE SCALE GENOMIC DNA]</scope>
    <source>
        <strain evidence="5 6">K1W11S-77</strain>
    </source>
</reference>
<name>A0A345Y5Q7_9NEIS</name>
<evidence type="ECO:0000259" key="4">
    <source>
        <dbReference type="PROSITE" id="PS51203"/>
    </source>
</evidence>
<evidence type="ECO:0000256" key="2">
    <source>
        <dbReference type="RuleBase" id="RU003616"/>
    </source>
</evidence>
<dbReference type="SUPFAM" id="SSF49764">
    <property type="entry name" value="HSP20-like chaperones"/>
    <property type="match status" value="1"/>
</dbReference>
<dbReference type="KEGG" id="ccah:DWG20_07345"/>
<dbReference type="InterPro" id="IPR007052">
    <property type="entry name" value="CS_dom"/>
</dbReference>
<protein>
    <submittedName>
        <fullName evidence="5">Hsp20/alpha crystallin family protein</fullName>
    </submittedName>
</protein>
<dbReference type="PROSITE" id="PS01031">
    <property type="entry name" value="SHSP"/>
    <property type="match status" value="1"/>
</dbReference>
<comment type="similarity">
    <text evidence="1 2">Belongs to the small heat shock protein (HSP20) family.</text>
</comment>
<dbReference type="InterPro" id="IPR031107">
    <property type="entry name" value="Small_HSP"/>
</dbReference>
<feature type="domain" description="SHSP" evidence="3">
    <location>
        <begin position="29"/>
        <end position="143"/>
    </location>
</feature>
<gene>
    <name evidence="5" type="ORF">DWG20_07345</name>
</gene>
<dbReference type="RefSeq" id="WP_115433194.1">
    <property type="nucleotide sequence ID" value="NZ_CP031337.1"/>
</dbReference>
<dbReference type="AlphaFoldDB" id="A0A345Y5Q7"/>
<accession>A0A345Y5Q7</accession>
<sequence length="143" mass="16202">MANLIRRPDFDTLLDDMLKGFFVRPVGFGRDATLAPDIKIDVKEDDKAYTVEAELPGVKKEDIHVEIDGNTVSISAEMKQEYELKEGEQLIRSERYYGSVRRSFQLAHDIDDASANARFNDGVLELTLPKRETTSGGRRLLIK</sequence>
<dbReference type="InterPro" id="IPR008978">
    <property type="entry name" value="HSP20-like_chaperone"/>
</dbReference>
<dbReference type="PANTHER" id="PTHR11527">
    <property type="entry name" value="HEAT-SHOCK PROTEIN 20 FAMILY MEMBER"/>
    <property type="match status" value="1"/>
</dbReference>
<dbReference type="Gene3D" id="2.60.40.790">
    <property type="match status" value="1"/>
</dbReference>
<dbReference type="Pfam" id="PF00011">
    <property type="entry name" value="HSP20"/>
    <property type="match status" value="1"/>
</dbReference>